<evidence type="ECO:0000313" key="7">
    <source>
        <dbReference type="EMBL" id="TQL94821.1"/>
    </source>
</evidence>
<keyword evidence="4" id="KW-0566">Pantothenate biosynthesis</keyword>
<dbReference type="PANTHER" id="PTHR21708">
    <property type="entry name" value="PROBABLE 2-DEHYDROPANTOATE 2-REDUCTASE"/>
    <property type="match status" value="1"/>
</dbReference>
<dbReference type="UniPathway" id="UPA00028">
    <property type="reaction ID" value="UER00004"/>
</dbReference>
<dbReference type="GO" id="GO:0015940">
    <property type="term" value="P:pantothenate biosynthetic process"/>
    <property type="evidence" value="ECO:0007669"/>
    <property type="project" value="UniProtKB-UniPathway"/>
</dbReference>
<keyword evidence="8" id="KW-1185">Reference proteome</keyword>
<dbReference type="GO" id="GO:0005737">
    <property type="term" value="C:cytoplasm"/>
    <property type="evidence" value="ECO:0007669"/>
    <property type="project" value="TreeGrafter"/>
</dbReference>
<dbReference type="Gene3D" id="3.40.50.720">
    <property type="entry name" value="NAD(P)-binding Rossmann-like Domain"/>
    <property type="match status" value="1"/>
</dbReference>
<keyword evidence="3 4" id="KW-0560">Oxidoreductase</keyword>
<dbReference type="InterPro" id="IPR036291">
    <property type="entry name" value="NAD(P)-bd_dom_sf"/>
</dbReference>
<dbReference type="InterPro" id="IPR013328">
    <property type="entry name" value="6PGD_dom2"/>
</dbReference>
<dbReference type="Proteomes" id="UP000316096">
    <property type="component" value="Unassembled WGS sequence"/>
</dbReference>
<dbReference type="RefSeq" id="WP_141952437.1">
    <property type="nucleotide sequence ID" value="NZ_VFOZ01000001.1"/>
</dbReference>
<sequence length="316" mass="33711">MRFVVYGAGAIGGVIGARLFQQGHDVTLIARGAHYEAIRDRGLRLETPDESLTLPVPVADRPAEVKFAGGDVVLLAMKTQDTAAALTELSAVAPPDVVIASAQNGVENERLALRRFPEVYGVCVLLPASFLEPGVVETYMAPVFGRLDVGRYPRGEDSTAVALAEAFTGAGFEAEVRPDVMRFKYGKLVTNLGNAVEAVIGPGEAGREIARMAREEGAACLRVAGIEAERGVTVLARARPVRGRDRLGGSTHQSLQRGTGTIEVDYLNGEIVLLGREHGVPTPVNELLRSLANRMAREGLSPGLMTAEEFLARLET</sequence>
<comment type="catalytic activity">
    <reaction evidence="4">
        <text>(R)-pantoate + NADP(+) = 2-dehydropantoate + NADPH + H(+)</text>
        <dbReference type="Rhea" id="RHEA:16233"/>
        <dbReference type="ChEBI" id="CHEBI:11561"/>
        <dbReference type="ChEBI" id="CHEBI:15378"/>
        <dbReference type="ChEBI" id="CHEBI:15980"/>
        <dbReference type="ChEBI" id="CHEBI:57783"/>
        <dbReference type="ChEBI" id="CHEBI:58349"/>
        <dbReference type="EC" id="1.1.1.169"/>
    </reaction>
</comment>
<evidence type="ECO:0000256" key="1">
    <source>
        <dbReference type="ARBA" id="ARBA00007870"/>
    </source>
</evidence>
<dbReference type="InterPro" id="IPR051402">
    <property type="entry name" value="KPR-Related"/>
</dbReference>
<comment type="pathway">
    <text evidence="4">Cofactor biosynthesis; (R)-pantothenate biosynthesis; (R)-pantoate from 3-methyl-2-oxobutanoate: step 2/2.</text>
</comment>
<dbReference type="EC" id="1.1.1.169" evidence="4"/>
<dbReference type="AlphaFoldDB" id="A0A543CCM0"/>
<gene>
    <name evidence="7" type="ORF">FB559_0304</name>
</gene>
<dbReference type="Gene3D" id="1.10.1040.10">
    <property type="entry name" value="N-(1-d-carboxylethyl)-l-norvaline Dehydrogenase, domain 2"/>
    <property type="match status" value="1"/>
</dbReference>
<proteinExistence type="inferred from homology"/>
<dbReference type="Pfam" id="PF08546">
    <property type="entry name" value="ApbA_C"/>
    <property type="match status" value="1"/>
</dbReference>
<feature type="domain" description="Ketopantoate reductase C-terminal" evidence="6">
    <location>
        <begin position="205"/>
        <end position="293"/>
    </location>
</feature>
<evidence type="ECO:0000313" key="8">
    <source>
        <dbReference type="Proteomes" id="UP000316096"/>
    </source>
</evidence>
<dbReference type="InterPro" id="IPR013332">
    <property type="entry name" value="KPR_N"/>
</dbReference>
<comment type="similarity">
    <text evidence="1 4">Belongs to the ketopantoate reductase family.</text>
</comment>
<evidence type="ECO:0000256" key="4">
    <source>
        <dbReference type="RuleBase" id="RU362068"/>
    </source>
</evidence>
<dbReference type="NCBIfam" id="TIGR00745">
    <property type="entry name" value="apbA_panE"/>
    <property type="match status" value="1"/>
</dbReference>
<organism evidence="7 8">
    <name type="scientific">Actinoallomurus bryophytorum</name>
    <dbReference type="NCBI Taxonomy" id="1490222"/>
    <lineage>
        <taxon>Bacteria</taxon>
        <taxon>Bacillati</taxon>
        <taxon>Actinomycetota</taxon>
        <taxon>Actinomycetes</taxon>
        <taxon>Streptosporangiales</taxon>
        <taxon>Thermomonosporaceae</taxon>
        <taxon>Actinoallomurus</taxon>
    </lineage>
</organism>
<protein>
    <recommendedName>
        <fullName evidence="4">2-dehydropantoate 2-reductase</fullName>
        <ecNumber evidence="4">1.1.1.169</ecNumber>
    </recommendedName>
    <alternativeName>
        <fullName evidence="4">Ketopantoate reductase</fullName>
    </alternativeName>
</protein>
<dbReference type="PANTHER" id="PTHR21708:SF26">
    <property type="entry name" value="2-DEHYDROPANTOATE 2-REDUCTASE"/>
    <property type="match status" value="1"/>
</dbReference>
<dbReference type="SUPFAM" id="SSF48179">
    <property type="entry name" value="6-phosphogluconate dehydrogenase C-terminal domain-like"/>
    <property type="match status" value="1"/>
</dbReference>
<comment type="function">
    <text evidence="4">Catalyzes the NADPH-dependent reduction of ketopantoate into pantoic acid.</text>
</comment>
<dbReference type="InterPro" id="IPR003710">
    <property type="entry name" value="ApbA"/>
</dbReference>
<dbReference type="GO" id="GO:0008677">
    <property type="term" value="F:2-dehydropantoate 2-reductase activity"/>
    <property type="evidence" value="ECO:0007669"/>
    <property type="project" value="UniProtKB-EC"/>
</dbReference>
<reference evidence="7 8" key="1">
    <citation type="submission" date="2019-06" db="EMBL/GenBank/DDBJ databases">
        <title>Sequencing the genomes of 1000 actinobacteria strains.</title>
        <authorList>
            <person name="Klenk H.-P."/>
        </authorList>
    </citation>
    <scope>NUCLEOTIDE SEQUENCE [LARGE SCALE GENOMIC DNA]</scope>
    <source>
        <strain evidence="7 8">DSM 102200</strain>
    </source>
</reference>
<dbReference type="Pfam" id="PF02558">
    <property type="entry name" value="ApbA"/>
    <property type="match status" value="1"/>
</dbReference>
<feature type="domain" description="Ketopantoate reductase N-terminal" evidence="5">
    <location>
        <begin position="4"/>
        <end position="137"/>
    </location>
</feature>
<name>A0A543CCM0_9ACTN</name>
<dbReference type="EMBL" id="VFOZ01000001">
    <property type="protein sequence ID" value="TQL94821.1"/>
    <property type="molecule type" value="Genomic_DNA"/>
</dbReference>
<dbReference type="InterPro" id="IPR013752">
    <property type="entry name" value="KPA_reductase"/>
</dbReference>
<dbReference type="OrthoDB" id="9796561at2"/>
<comment type="caution">
    <text evidence="7">The sequence shown here is derived from an EMBL/GenBank/DDBJ whole genome shotgun (WGS) entry which is preliminary data.</text>
</comment>
<accession>A0A543CCM0</accession>
<evidence type="ECO:0000256" key="2">
    <source>
        <dbReference type="ARBA" id="ARBA00022857"/>
    </source>
</evidence>
<dbReference type="SUPFAM" id="SSF51735">
    <property type="entry name" value="NAD(P)-binding Rossmann-fold domains"/>
    <property type="match status" value="1"/>
</dbReference>
<evidence type="ECO:0000256" key="3">
    <source>
        <dbReference type="ARBA" id="ARBA00023002"/>
    </source>
</evidence>
<dbReference type="InterPro" id="IPR008927">
    <property type="entry name" value="6-PGluconate_DH-like_C_sf"/>
</dbReference>
<evidence type="ECO:0000259" key="5">
    <source>
        <dbReference type="Pfam" id="PF02558"/>
    </source>
</evidence>
<keyword evidence="2 4" id="KW-0521">NADP</keyword>
<evidence type="ECO:0000259" key="6">
    <source>
        <dbReference type="Pfam" id="PF08546"/>
    </source>
</evidence>